<dbReference type="RefSeq" id="WP_174475346.1">
    <property type="nucleotide sequence ID" value="NZ_JAGINN010000042.1"/>
</dbReference>
<dbReference type="EMBL" id="WHOS01000129">
    <property type="protein sequence ID" value="NUB04533.1"/>
    <property type="molecule type" value="Genomic_DNA"/>
</dbReference>
<accession>A0ABX2KLM0</accession>
<gene>
    <name evidence="2" type="ORF">GBZ48_35670</name>
</gene>
<evidence type="ECO:0000313" key="3">
    <source>
        <dbReference type="Proteomes" id="UP000605086"/>
    </source>
</evidence>
<feature type="region of interest" description="Disordered" evidence="1">
    <location>
        <begin position="45"/>
        <end position="67"/>
    </location>
</feature>
<name>A0ABX2KLM0_9PROT</name>
<dbReference type="Proteomes" id="UP000605086">
    <property type="component" value="Unassembled WGS sequence"/>
</dbReference>
<feature type="compositionally biased region" description="Basic residues" evidence="1">
    <location>
        <begin position="58"/>
        <end position="67"/>
    </location>
</feature>
<organism evidence="2 3">
    <name type="scientific">Azospirillum melinis</name>
    <dbReference type="NCBI Taxonomy" id="328839"/>
    <lineage>
        <taxon>Bacteria</taxon>
        <taxon>Pseudomonadati</taxon>
        <taxon>Pseudomonadota</taxon>
        <taxon>Alphaproteobacteria</taxon>
        <taxon>Rhodospirillales</taxon>
        <taxon>Azospirillaceae</taxon>
        <taxon>Azospirillum</taxon>
    </lineage>
</organism>
<sequence length="67" mass="7276">MAEPATAFEPTDDDALTRAVAEARAQIAADQAIPLRDVADWLDSWGTTDERPAPSRMRSSHGAKNRP</sequence>
<reference evidence="2 3" key="1">
    <citation type="submission" date="2019-10" db="EMBL/GenBank/DDBJ databases">
        <title>Genome sequence of Azospirillum melinis.</title>
        <authorList>
            <person name="Ambrosini A."/>
            <person name="Sant'Anna F.H."/>
            <person name="Cassan F.D."/>
            <person name="Souza E.M."/>
            <person name="Passaglia L.M.P."/>
        </authorList>
    </citation>
    <scope>NUCLEOTIDE SEQUENCE [LARGE SCALE GENOMIC DNA]</scope>
    <source>
        <strain evidence="2 3">TMCY0552</strain>
    </source>
</reference>
<protein>
    <submittedName>
        <fullName evidence="2">Antitoxin</fullName>
    </submittedName>
</protein>
<keyword evidence="3" id="KW-1185">Reference proteome</keyword>
<comment type="caution">
    <text evidence="2">The sequence shown here is derived from an EMBL/GenBank/DDBJ whole genome shotgun (WGS) entry which is preliminary data.</text>
</comment>
<proteinExistence type="predicted"/>
<evidence type="ECO:0000313" key="2">
    <source>
        <dbReference type="EMBL" id="NUB04533.1"/>
    </source>
</evidence>
<evidence type="ECO:0000256" key="1">
    <source>
        <dbReference type="SAM" id="MobiDB-lite"/>
    </source>
</evidence>